<sequence length="197" mass="21790">MATHQATHTFQIGRLTEAGPRSGNEALHMSSWAGGHRAPPRGPGVYNRMCYVANSRIFARVVLCIFRQPTGGLTRRGSQPGTQGTSLQPYCFNCPKATYPNPAVCHSPARYQCKVLQAAFHWPTSYLSTTMRRTVNCSKASVPPGNGKMVPGVHLCLFSHFKLRTMNIMQTRRKWPRTASIASNLSFMMTSLAGFLE</sequence>
<organism evidence="2 3">
    <name type="scientific">Anguilla anguilla</name>
    <name type="common">European freshwater eel</name>
    <name type="synonym">Muraena anguilla</name>
    <dbReference type="NCBI Taxonomy" id="7936"/>
    <lineage>
        <taxon>Eukaryota</taxon>
        <taxon>Metazoa</taxon>
        <taxon>Chordata</taxon>
        <taxon>Craniata</taxon>
        <taxon>Vertebrata</taxon>
        <taxon>Euteleostomi</taxon>
        <taxon>Actinopterygii</taxon>
        <taxon>Neopterygii</taxon>
        <taxon>Teleostei</taxon>
        <taxon>Anguilliformes</taxon>
        <taxon>Anguillidae</taxon>
        <taxon>Anguilla</taxon>
    </lineage>
</organism>
<dbReference type="AlphaFoldDB" id="A0A9D3MT87"/>
<evidence type="ECO:0000313" key="3">
    <source>
        <dbReference type="Proteomes" id="UP001044222"/>
    </source>
</evidence>
<evidence type="ECO:0000256" key="1">
    <source>
        <dbReference type="SAM" id="MobiDB-lite"/>
    </source>
</evidence>
<keyword evidence="3" id="KW-1185">Reference proteome</keyword>
<comment type="caution">
    <text evidence="2">The sequence shown here is derived from an EMBL/GenBank/DDBJ whole genome shotgun (WGS) entry which is preliminary data.</text>
</comment>
<dbReference type="EMBL" id="JAFIRN010000002">
    <property type="protein sequence ID" value="KAG5854544.1"/>
    <property type="molecule type" value="Genomic_DNA"/>
</dbReference>
<dbReference type="Proteomes" id="UP001044222">
    <property type="component" value="Unassembled WGS sequence"/>
</dbReference>
<proteinExistence type="predicted"/>
<protein>
    <submittedName>
        <fullName evidence="2">Uncharacterized protein</fullName>
    </submittedName>
</protein>
<accession>A0A9D3MT87</accession>
<name>A0A9D3MT87_ANGAN</name>
<gene>
    <name evidence="2" type="ORF">ANANG_G00038930</name>
</gene>
<feature type="region of interest" description="Disordered" evidence="1">
    <location>
        <begin position="1"/>
        <end position="38"/>
    </location>
</feature>
<feature type="compositionally biased region" description="Polar residues" evidence="1">
    <location>
        <begin position="1"/>
        <end position="10"/>
    </location>
</feature>
<evidence type="ECO:0000313" key="2">
    <source>
        <dbReference type="EMBL" id="KAG5854544.1"/>
    </source>
</evidence>
<reference evidence="2" key="1">
    <citation type="submission" date="2021-01" db="EMBL/GenBank/DDBJ databases">
        <title>A chromosome-scale assembly of European eel, Anguilla anguilla.</title>
        <authorList>
            <person name="Henkel C."/>
            <person name="Jong-Raadsen S.A."/>
            <person name="Dufour S."/>
            <person name="Weltzien F.-A."/>
            <person name="Palstra A.P."/>
            <person name="Pelster B."/>
            <person name="Spaink H.P."/>
            <person name="Van Den Thillart G.E."/>
            <person name="Jansen H."/>
            <person name="Zahm M."/>
            <person name="Klopp C."/>
            <person name="Cedric C."/>
            <person name="Louis A."/>
            <person name="Berthelot C."/>
            <person name="Parey E."/>
            <person name="Roest Crollius H."/>
            <person name="Montfort J."/>
            <person name="Robinson-Rechavi M."/>
            <person name="Bucao C."/>
            <person name="Bouchez O."/>
            <person name="Gislard M."/>
            <person name="Lluch J."/>
            <person name="Milhes M."/>
            <person name="Lampietro C."/>
            <person name="Lopez Roques C."/>
            <person name="Donnadieu C."/>
            <person name="Braasch I."/>
            <person name="Desvignes T."/>
            <person name="Postlethwait J."/>
            <person name="Bobe J."/>
            <person name="Guiguen Y."/>
            <person name="Dirks R."/>
        </authorList>
    </citation>
    <scope>NUCLEOTIDE SEQUENCE</scope>
    <source>
        <strain evidence="2">Tag_6206</strain>
        <tissue evidence="2">Liver</tissue>
    </source>
</reference>